<dbReference type="Proteomes" id="UP001358586">
    <property type="component" value="Chromosome 8"/>
</dbReference>
<reference evidence="1 2" key="1">
    <citation type="submission" date="2023-03" db="EMBL/GenBank/DDBJ databases">
        <title>WGS of Gossypium arboreum.</title>
        <authorList>
            <person name="Yu D."/>
        </authorList>
    </citation>
    <scope>NUCLEOTIDE SEQUENCE [LARGE SCALE GENOMIC DNA]</scope>
    <source>
        <tissue evidence="1">Leaf</tissue>
    </source>
</reference>
<comment type="caution">
    <text evidence="1">The sequence shown here is derived from an EMBL/GenBank/DDBJ whole genome shotgun (WGS) entry which is preliminary data.</text>
</comment>
<name>A0ABR0P0C6_GOSAR</name>
<sequence>MDHQQLHGIQNNNPLFLGFNHAVHLHCPYPRHSETCRNSDPSPPQGNSPLQVIPILGRGTQDIRWQCEIQVADEYDDLTKLLMGMSTQQVNIRITSVVTRCKVYEKNHRLIPLLLALTAQSYMESEVLSCRITTVG</sequence>
<evidence type="ECO:0000313" key="1">
    <source>
        <dbReference type="EMBL" id="KAK5812042.1"/>
    </source>
</evidence>
<keyword evidence="2" id="KW-1185">Reference proteome</keyword>
<evidence type="ECO:0000313" key="2">
    <source>
        <dbReference type="Proteomes" id="UP001358586"/>
    </source>
</evidence>
<dbReference type="EMBL" id="JARKNE010000008">
    <property type="protein sequence ID" value="KAK5812042.1"/>
    <property type="molecule type" value="Genomic_DNA"/>
</dbReference>
<protein>
    <submittedName>
        <fullName evidence="1">Uncharacterized protein</fullName>
    </submittedName>
</protein>
<gene>
    <name evidence="1" type="ORF">PVK06_027437</name>
</gene>
<organism evidence="1 2">
    <name type="scientific">Gossypium arboreum</name>
    <name type="common">Tree cotton</name>
    <name type="synonym">Gossypium nanking</name>
    <dbReference type="NCBI Taxonomy" id="29729"/>
    <lineage>
        <taxon>Eukaryota</taxon>
        <taxon>Viridiplantae</taxon>
        <taxon>Streptophyta</taxon>
        <taxon>Embryophyta</taxon>
        <taxon>Tracheophyta</taxon>
        <taxon>Spermatophyta</taxon>
        <taxon>Magnoliopsida</taxon>
        <taxon>eudicotyledons</taxon>
        <taxon>Gunneridae</taxon>
        <taxon>Pentapetalae</taxon>
        <taxon>rosids</taxon>
        <taxon>malvids</taxon>
        <taxon>Malvales</taxon>
        <taxon>Malvaceae</taxon>
        <taxon>Malvoideae</taxon>
        <taxon>Gossypium</taxon>
    </lineage>
</organism>
<accession>A0ABR0P0C6</accession>
<proteinExistence type="predicted"/>